<dbReference type="InterPro" id="IPR042100">
    <property type="entry name" value="Bug_dom1"/>
</dbReference>
<protein>
    <submittedName>
        <fullName evidence="3">ABC transporter substrate-binding protein</fullName>
    </submittedName>
</protein>
<dbReference type="Proteomes" id="UP000290849">
    <property type="component" value="Unassembled WGS sequence"/>
</dbReference>
<keyword evidence="2" id="KW-0732">Signal</keyword>
<sequence length="340" mass="34854">MDIIRSSRRLALAAIVSTLGTLLASPSSQAAETATAATTGNWPEHPISLIVGYPPGGSVDLTARLIAKELSDRLGQNVVVVNQGGAGGTIGAQRVARAPADGYTLLLGSTNEMVIAGMINKAVVYDGSKDFTPLGIIATQPMLLAASPSAGVKSAAEYLTKLRGAPAGRYNFGSSGVGTTLHLAGEMVNQATQTQASHVPYRGVAPLVTDLMSGQLSFGMLVLSSGLPQVQAGKLVALGVTEKKRSPVAPDIPALAETPGFESVDINVWFALYGPAGLPAPIVKTLREALAASLQAPVFRAKMAESGGEVAAPGLDPATFQASEVVKYGKLVRAAKIESD</sequence>
<organism evidence="3 4">
    <name type="scientific">Achromobacter aloeverae</name>
    <dbReference type="NCBI Taxonomy" id="1750518"/>
    <lineage>
        <taxon>Bacteria</taxon>
        <taxon>Pseudomonadati</taxon>
        <taxon>Pseudomonadota</taxon>
        <taxon>Betaproteobacteria</taxon>
        <taxon>Burkholderiales</taxon>
        <taxon>Alcaligenaceae</taxon>
        <taxon>Achromobacter</taxon>
    </lineage>
</organism>
<evidence type="ECO:0000256" key="2">
    <source>
        <dbReference type="SAM" id="SignalP"/>
    </source>
</evidence>
<comment type="caution">
    <text evidence="3">The sequence shown here is derived from an EMBL/GenBank/DDBJ whole genome shotgun (WGS) entry which is preliminary data.</text>
</comment>
<comment type="similarity">
    <text evidence="1">Belongs to the UPF0065 (bug) family.</text>
</comment>
<dbReference type="SUPFAM" id="SSF53850">
    <property type="entry name" value="Periplasmic binding protein-like II"/>
    <property type="match status" value="1"/>
</dbReference>
<proteinExistence type="inferred from homology"/>
<feature type="chain" id="PRO_5020407859" evidence="2">
    <location>
        <begin position="31"/>
        <end position="340"/>
    </location>
</feature>
<feature type="signal peptide" evidence="2">
    <location>
        <begin position="1"/>
        <end position="30"/>
    </location>
</feature>
<dbReference type="PANTHER" id="PTHR42928:SF5">
    <property type="entry name" value="BLR1237 PROTEIN"/>
    <property type="match status" value="1"/>
</dbReference>
<dbReference type="InterPro" id="IPR005064">
    <property type="entry name" value="BUG"/>
</dbReference>
<accession>A0A4Q1HHY3</accession>
<reference evidence="3 4" key="1">
    <citation type="journal article" date="2017" name="Int. J. Syst. Evol. Microbiol.">
        <title>Achromobacter aloeverae sp. nov., isolated from the root of Aloe vera (L.) Burm.f.</title>
        <authorList>
            <person name="Kuncharoen N."/>
            <person name="Muramatsu Y."/>
            <person name="Shibata C."/>
            <person name="Kamakura Y."/>
            <person name="Nakagawa Y."/>
            <person name="Tanasupawat S."/>
        </authorList>
    </citation>
    <scope>NUCLEOTIDE SEQUENCE [LARGE SCALE GENOMIC DNA]</scope>
    <source>
        <strain evidence="3 4">AVA-1</strain>
    </source>
</reference>
<gene>
    <name evidence="3" type="ORF">C7R54_14560</name>
</gene>
<dbReference type="Gene3D" id="3.40.190.10">
    <property type="entry name" value="Periplasmic binding protein-like II"/>
    <property type="match status" value="1"/>
</dbReference>
<evidence type="ECO:0000313" key="3">
    <source>
        <dbReference type="EMBL" id="RXN87814.1"/>
    </source>
</evidence>
<dbReference type="PANTHER" id="PTHR42928">
    <property type="entry name" value="TRICARBOXYLATE-BINDING PROTEIN"/>
    <property type="match status" value="1"/>
</dbReference>
<dbReference type="AlphaFoldDB" id="A0A4Q1HHY3"/>
<evidence type="ECO:0000313" key="4">
    <source>
        <dbReference type="Proteomes" id="UP000290849"/>
    </source>
</evidence>
<dbReference type="OrthoDB" id="8678477at2"/>
<dbReference type="RefSeq" id="WP_129151183.1">
    <property type="nucleotide sequence ID" value="NZ_JBHSDO010000011.1"/>
</dbReference>
<name>A0A4Q1HHY3_9BURK</name>
<dbReference type="CDD" id="cd07012">
    <property type="entry name" value="PBP2_Bug_TTT"/>
    <property type="match status" value="1"/>
</dbReference>
<evidence type="ECO:0000256" key="1">
    <source>
        <dbReference type="ARBA" id="ARBA00006987"/>
    </source>
</evidence>
<dbReference type="Gene3D" id="3.40.190.150">
    <property type="entry name" value="Bordetella uptake gene, domain 1"/>
    <property type="match status" value="1"/>
</dbReference>
<dbReference type="EMBL" id="PYAL01000004">
    <property type="protein sequence ID" value="RXN87814.1"/>
    <property type="molecule type" value="Genomic_DNA"/>
</dbReference>
<dbReference type="PIRSF" id="PIRSF017082">
    <property type="entry name" value="YflP"/>
    <property type="match status" value="1"/>
</dbReference>
<dbReference type="Pfam" id="PF03401">
    <property type="entry name" value="TctC"/>
    <property type="match status" value="1"/>
</dbReference>
<keyword evidence="4" id="KW-1185">Reference proteome</keyword>